<dbReference type="InterPro" id="IPR013897">
    <property type="entry name" value="Duc1"/>
</dbReference>
<evidence type="ECO:0000256" key="1">
    <source>
        <dbReference type="SAM" id="MobiDB-lite"/>
    </source>
</evidence>
<dbReference type="Proteomes" id="UP000078512">
    <property type="component" value="Unassembled WGS sequence"/>
</dbReference>
<dbReference type="PANTHER" id="PTHR34826">
    <property type="entry name" value="UPF0590 PROTEIN C409.17C"/>
    <property type="match status" value="1"/>
</dbReference>
<dbReference type="STRING" id="1314771.A0A197JRW4"/>
<organism evidence="3 4">
    <name type="scientific">Linnemannia elongata AG-77</name>
    <dbReference type="NCBI Taxonomy" id="1314771"/>
    <lineage>
        <taxon>Eukaryota</taxon>
        <taxon>Fungi</taxon>
        <taxon>Fungi incertae sedis</taxon>
        <taxon>Mucoromycota</taxon>
        <taxon>Mortierellomycotina</taxon>
        <taxon>Mortierellomycetes</taxon>
        <taxon>Mortierellales</taxon>
        <taxon>Mortierellaceae</taxon>
        <taxon>Linnemannia</taxon>
    </lineage>
</organism>
<reference evidence="3 4" key="1">
    <citation type="submission" date="2016-05" db="EMBL/GenBank/DDBJ databases">
        <title>Genome sequencing reveals origins of a unique bacterial endosymbiosis in the earliest lineages of terrestrial Fungi.</title>
        <authorList>
            <consortium name="DOE Joint Genome Institute"/>
            <person name="Uehling J."/>
            <person name="Gryganskyi A."/>
            <person name="Hameed K."/>
            <person name="Tschaplinski T."/>
            <person name="Misztal P."/>
            <person name="Wu S."/>
            <person name="Desiro A."/>
            <person name="Vande Pol N."/>
            <person name="Du Z.-Y."/>
            <person name="Zienkiewicz A."/>
            <person name="Zienkiewicz K."/>
            <person name="Morin E."/>
            <person name="Tisserant E."/>
            <person name="Splivallo R."/>
            <person name="Hainaut M."/>
            <person name="Henrissat B."/>
            <person name="Ohm R."/>
            <person name="Kuo A."/>
            <person name="Yan J."/>
            <person name="Lipzen A."/>
            <person name="Nolan M."/>
            <person name="Labutti K."/>
            <person name="Barry K."/>
            <person name="Goldstein A."/>
            <person name="Labbe J."/>
            <person name="Schadt C."/>
            <person name="Tuskan G."/>
            <person name="Grigoriev I."/>
            <person name="Martin F."/>
            <person name="Vilgalys R."/>
            <person name="Bonito G."/>
        </authorList>
    </citation>
    <scope>NUCLEOTIDE SEQUENCE [LARGE SCALE GENOMIC DNA]</scope>
    <source>
        <strain evidence="3 4">AG-77</strain>
    </source>
</reference>
<sequence>MSPAEAPTRYRLRVSAGPSANPKDLKVIPVNDDANPTLIESDEFIGQIVVRIRGLDKTFGYKEGQEQDSLGIIPESTWFSLPGGDSNLSSVQISGRFKREWPGEQVVFGNQFEKPLRLPPFSSVALKFIQFIDPGLKADIYCDRPWAFSPLIATMNTVNVSGWHLDKATQKKVEEHGQEEDKERLENELPPWPSPQGEHIVEDTTLLFRPGHYNKEEHEDATSTSEGETAHAHTHGQHENKKEELTMAPTQPKVLNASARRSHFAKEANLVKHRYRPDQVYGFDFFNPYLDFANFTLKVPGFSVDITKYWDGQPLTYIIKSQDSSVIFMAFQFELIPVKDIVIE</sequence>
<dbReference type="Pfam" id="PF08588">
    <property type="entry name" value="Duc1"/>
    <property type="match status" value="1"/>
</dbReference>
<name>A0A197JRW4_9FUNG</name>
<dbReference type="OrthoDB" id="2119945at2759"/>
<feature type="compositionally biased region" description="Basic and acidic residues" evidence="1">
    <location>
        <begin position="169"/>
        <end position="187"/>
    </location>
</feature>
<gene>
    <name evidence="3" type="ORF">K457DRAFT_127058</name>
</gene>
<keyword evidence="4" id="KW-1185">Reference proteome</keyword>
<evidence type="ECO:0000313" key="3">
    <source>
        <dbReference type="EMBL" id="OAQ28022.1"/>
    </source>
</evidence>
<evidence type="ECO:0000259" key="2">
    <source>
        <dbReference type="Pfam" id="PF08588"/>
    </source>
</evidence>
<feature type="compositionally biased region" description="Basic and acidic residues" evidence="1">
    <location>
        <begin position="228"/>
        <end position="244"/>
    </location>
</feature>
<accession>A0A197JRW4</accession>
<dbReference type="PANTHER" id="PTHR34826:SF2">
    <property type="entry name" value="UPF0590 PROTEIN C409.17C"/>
    <property type="match status" value="1"/>
</dbReference>
<feature type="region of interest" description="Disordered" evidence="1">
    <location>
        <begin position="169"/>
        <end position="196"/>
    </location>
</feature>
<dbReference type="AlphaFoldDB" id="A0A197JRW4"/>
<evidence type="ECO:0000313" key="4">
    <source>
        <dbReference type="Proteomes" id="UP000078512"/>
    </source>
</evidence>
<feature type="domain" description="Domain of unknown function at the cortex 1" evidence="2">
    <location>
        <begin position="11"/>
        <end position="335"/>
    </location>
</feature>
<feature type="region of interest" description="Disordered" evidence="1">
    <location>
        <begin position="217"/>
        <end position="244"/>
    </location>
</feature>
<protein>
    <submittedName>
        <fullName evidence="3">DUF1769-domain-containing protein</fullName>
    </submittedName>
</protein>
<dbReference type="EMBL" id="KV442052">
    <property type="protein sequence ID" value="OAQ28022.1"/>
    <property type="molecule type" value="Genomic_DNA"/>
</dbReference>
<proteinExistence type="predicted"/>